<proteinExistence type="predicted"/>
<comment type="caution">
    <text evidence="1">The sequence shown here is derived from an EMBL/GenBank/DDBJ whole genome shotgun (WGS) entry which is preliminary data.</text>
</comment>
<gene>
    <name evidence="1" type="ORF">P4T90_09045</name>
</gene>
<reference evidence="1 2" key="1">
    <citation type="submission" date="2023-03" db="EMBL/GenBank/DDBJ databases">
        <title>Bacillus Genome Sequencing.</title>
        <authorList>
            <person name="Dunlap C."/>
        </authorList>
    </citation>
    <scope>NUCLEOTIDE SEQUENCE [LARGE SCALE GENOMIC DNA]</scope>
    <source>
        <strain evidence="1 2">B-23453</strain>
    </source>
</reference>
<name>A0ABU6MGS7_9BACI</name>
<evidence type="ECO:0000313" key="1">
    <source>
        <dbReference type="EMBL" id="MED1203226.1"/>
    </source>
</evidence>
<protein>
    <submittedName>
        <fullName evidence="1">Uncharacterized protein</fullName>
    </submittedName>
</protein>
<dbReference type="Proteomes" id="UP001341444">
    <property type="component" value="Unassembled WGS sequence"/>
</dbReference>
<feature type="non-terminal residue" evidence="1">
    <location>
        <position position="1"/>
    </location>
</feature>
<accession>A0ABU6MGS7</accession>
<keyword evidence="2" id="KW-1185">Reference proteome</keyword>
<evidence type="ECO:0000313" key="2">
    <source>
        <dbReference type="Proteomes" id="UP001341444"/>
    </source>
</evidence>
<dbReference type="EMBL" id="JARMAB010000011">
    <property type="protein sequence ID" value="MED1203226.1"/>
    <property type="molecule type" value="Genomic_DNA"/>
</dbReference>
<organism evidence="1 2">
    <name type="scientific">Heyndrickxia acidicola</name>
    <dbReference type="NCBI Taxonomy" id="209389"/>
    <lineage>
        <taxon>Bacteria</taxon>
        <taxon>Bacillati</taxon>
        <taxon>Bacillota</taxon>
        <taxon>Bacilli</taxon>
        <taxon>Bacillales</taxon>
        <taxon>Bacillaceae</taxon>
        <taxon>Heyndrickxia</taxon>
    </lineage>
</organism>
<dbReference type="RefSeq" id="WP_328006908.1">
    <property type="nucleotide sequence ID" value="NZ_JARMAB010000011.1"/>
</dbReference>
<sequence>VTRSWTVKSEVCPLTGDQHKTRRLRGSLFNLFDGLDYDLEPMAHGAGQGKAKCARLPATSIRQGG</sequence>